<protein>
    <submittedName>
        <fullName evidence="1">Capsular biosynthesis protein</fullName>
    </submittedName>
</protein>
<name>A0A8X8KR05_9RHOB</name>
<evidence type="ECO:0000313" key="2">
    <source>
        <dbReference type="Proteomes" id="UP000484076"/>
    </source>
</evidence>
<comment type="caution">
    <text evidence="1">The sequence shown here is derived from an EMBL/GenBank/DDBJ whole genome shotgun (WGS) entry which is preliminary data.</text>
</comment>
<dbReference type="Pfam" id="PF05159">
    <property type="entry name" value="Capsule_synth"/>
    <property type="match status" value="1"/>
</dbReference>
<sequence>MITYPAERNALKEAVFAALAKADGGGRRLPMVWLSFRDFPETAARTAMALARAKRQPKGPLLRWLKRRLIRGQYNWSRRYFAAHPGHVAVAWNGLTGTRMAYLAGARDAGVAVLHAELAPLPGRITLDPSGVNAEGSVPQDPEFFRQWAGDDPARTAESWRALGASLTARASRRADVGQGAGALPDAPFLFCPLQVPDDSQVTLFAGWTGGMAGFLAALAEAATHLPDGWHLRLKEHPSARQPLTALLAPLLATGRAVLDNASDSFAQLSASRGVVTLNSSMGLQAFFHDKQVVTLGRAFFALPGLVTPATSQPALNAAFAAPDALAHDPALRAAFMNWLDQVYYPRFSLADGADLPAFAARLADARAKALSPPPRLR</sequence>
<dbReference type="Proteomes" id="UP000484076">
    <property type="component" value="Unassembled WGS sequence"/>
</dbReference>
<proteinExistence type="predicted"/>
<keyword evidence="2" id="KW-1185">Reference proteome</keyword>
<accession>A0A8X8KR05</accession>
<dbReference type="GO" id="GO:0015774">
    <property type="term" value="P:polysaccharide transport"/>
    <property type="evidence" value="ECO:0007669"/>
    <property type="project" value="InterPro"/>
</dbReference>
<dbReference type="AlphaFoldDB" id="A0A8X8KR05"/>
<gene>
    <name evidence="1" type="ORF">GEU84_009730</name>
</gene>
<dbReference type="InterPro" id="IPR007833">
    <property type="entry name" value="Capsule_polysaccharide_synth"/>
</dbReference>
<dbReference type="RefSeq" id="WP_152825926.1">
    <property type="nucleotide sequence ID" value="NZ_WHUT02000005.1"/>
</dbReference>
<evidence type="ECO:0000313" key="1">
    <source>
        <dbReference type="EMBL" id="NUB44662.1"/>
    </source>
</evidence>
<organism evidence="1 2">
    <name type="scientific">Fertoeibacter niger</name>
    <dbReference type="NCBI Taxonomy" id="2656921"/>
    <lineage>
        <taxon>Bacteria</taxon>
        <taxon>Pseudomonadati</taxon>
        <taxon>Pseudomonadota</taxon>
        <taxon>Alphaproteobacteria</taxon>
        <taxon>Rhodobacterales</taxon>
        <taxon>Paracoccaceae</taxon>
        <taxon>Fertoeibacter</taxon>
    </lineage>
</organism>
<dbReference type="EMBL" id="WHUT02000005">
    <property type="protein sequence ID" value="NUB44662.1"/>
    <property type="molecule type" value="Genomic_DNA"/>
</dbReference>
<reference evidence="1" key="1">
    <citation type="submission" date="2020-05" db="EMBL/GenBank/DDBJ databases">
        <title>Fertoebacter nigrum gen. nov., sp. nov., a new member of the family Rhodobacteraceae.</title>
        <authorList>
            <person name="Szuroczki S."/>
            <person name="Abbaszade G."/>
            <person name="Buni D."/>
            <person name="Schumann P."/>
            <person name="Toth E."/>
        </authorList>
    </citation>
    <scope>NUCLEOTIDE SEQUENCE</scope>
    <source>
        <strain evidence="1">RG-N-1a</strain>
    </source>
</reference>
<dbReference type="GO" id="GO:0000271">
    <property type="term" value="P:polysaccharide biosynthetic process"/>
    <property type="evidence" value="ECO:0007669"/>
    <property type="project" value="InterPro"/>
</dbReference>